<evidence type="ECO:0000256" key="6">
    <source>
        <dbReference type="ARBA" id="ARBA00023136"/>
    </source>
</evidence>
<comment type="subcellular location">
    <subcellularLocation>
        <location evidence="1">Cell membrane</location>
        <topology evidence="1">Multi-pass membrane protein</topology>
    </subcellularLocation>
</comment>
<evidence type="ECO:0000259" key="8">
    <source>
        <dbReference type="PROSITE" id="PS50850"/>
    </source>
</evidence>
<dbReference type="PANTHER" id="PTHR23517:SF14">
    <property type="entry name" value="PUTATIVE-RELATED"/>
    <property type="match status" value="1"/>
</dbReference>
<dbReference type="InterPro" id="IPR020846">
    <property type="entry name" value="MFS_dom"/>
</dbReference>
<evidence type="ECO:0000256" key="5">
    <source>
        <dbReference type="ARBA" id="ARBA00022989"/>
    </source>
</evidence>
<dbReference type="InterPro" id="IPR011701">
    <property type="entry name" value="MFS"/>
</dbReference>
<keyword evidence="4 7" id="KW-0812">Transmembrane</keyword>
<dbReference type="PANTHER" id="PTHR23517">
    <property type="entry name" value="RESISTANCE PROTEIN MDTM, PUTATIVE-RELATED-RELATED"/>
    <property type="match status" value="1"/>
</dbReference>
<dbReference type="InterPro" id="IPR036259">
    <property type="entry name" value="MFS_trans_sf"/>
</dbReference>
<keyword evidence="10" id="KW-1185">Reference proteome</keyword>
<keyword evidence="3" id="KW-1003">Cell membrane</keyword>
<feature type="transmembrane region" description="Helical" evidence="7">
    <location>
        <begin position="199"/>
        <end position="222"/>
    </location>
</feature>
<proteinExistence type="predicted"/>
<name>A0A6A9QWS6_SULME</name>
<organism evidence="9 10">
    <name type="scientific">Sulfuracidifex metallicus DSM 6482 = JCM 9184</name>
    <dbReference type="NCBI Taxonomy" id="523847"/>
    <lineage>
        <taxon>Archaea</taxon>
        <taxon>Thermoproteota</taxon>
        <taxon>Thermoprotei</taxon>
        <taxon>Sulfolobales</taxon>
        <taxon>Sulfolobaceae</taxon>
        <taxon>Sulfuracidifex</taxon>
    </lineage>
</organism>
<comment type="caution">
    <text evidence="9">The sequence shown here is derived from an EMBL/GenBank/DDBJ whole genome shotgun (WGS) entry which is preliminary data.</text>
</comment>
<evidence type="ECO:0000256" key="1">
    <source>
        <dbReference type="ARBA" id="ARBA00004651"/>
    </source>
</evidence>
<gene>
    <name evidence="9" type="ORF">GC250_08585</name>
</gene>
<dbReference type="RefSeq" id="WP_338116988.1">
    <property type="nucleotide sequence ID" value="NZ_WGGD01000005.1"/>
</dbReference>
<dbReference type="AlphaFoldDB" id="A0A6A9QWS6"/>
<evidence type="ECO:0000313" key="9">
    <source>
        <dbReference type="EMBL" id="MUN29492.1"/>
    </source>
</evidence>
<dbReference type="PROSITE" id="PS50850">
    <property type="entry name" value="MFS"/>
    <property type="match status" value="1"/>
</dbReference>
<feature type="transmembrane region" description="Helical" evidence="7">
    <location>
        <begin position="161"/>
        <end position="179"/>
    </location>
</feature>
<dbReference type="EMBL" id="WGGD01000005">
    <property type="protein sequence ID" value="MUN29492.1"/>
    <property type="molecule type" value="Genomic_DNA"/>
</dbReference>
<feature type="transmembrane region" description="Helical" evidence="7">
    <location>
        <begin position="228"/>
        <end position="247"/>
    </location>
</feature>
<dbReference type="InterPro" id="IPR050171">
    <property type="entry name" value="MFS_Transporters"/>
</dbReference>
<dbReference type="SUPFAM" id="SSF103473">
    <property type="entry name" value="MFS general substrate transporter"/>
    <property type="match status" value="1"/>
</dbReference>
<feature type="transmembrane region" description="Helical" evidence="7">
    <location>
        <begin position="286"/>
        <end position="307"/>
    </location>
</feature>
<evidence type="ECO:0000256" key="7">
    <source>
        <dbReference type="SAM" id="Phobius"/>
    </source>
</evidence>
<reference evidence="9 10" key="1">
    <citation type="submission" date="2019-10" db="EMBL/GenBank/DDBJ databases">
        <title>Sequencing and Assembly of Multiple Reported Metal-Biooxidizing Members of the Extremely Thermoacidophilic Archaeal Family Sulfolobaceae.</title>
        <authorList>
            <person name="Counts J.A."/>
            <person name="Kelly R.M."/>
        </authorList>
    </citation>
    <scope>NUCLEOTIDE SEQUENCE [LARGE SCALE GENOMIC DNA]</scope>
    <source>
        <strain evidence="9 10">DSM 6482</strain>
    </source>
</reference>
<evidence type="ECO:0000256" key="4">
    <source>
        <dbReference type="ARBA" id="ARBA00022692"/>
    </source>
</evidence>
<feature type="transmembrane region" description="Helical" evidence="7">
    <location>
        <begin position="259"/>
        <end position="280"/>
    </location>
</feature>
<feature type="transmembrane region" description="Helical" evidence="7">
    <location>
        <begin position="319"/>
        <end position="343"/>
    </location>
</feature>
<keyword evidence="5 7" id="KW-1133">Transmembrane helix</keyword>
<feature type="transmembrane region" description="Helical" evidence="7">
    <location>
        <begin position="349"/>
        <end position="369"/>
    </location>
</feature>
<dbReference type="Gene3D" id="1.20.1250.20">
    <property type="entry name" value="MFS general substrate transporter like domains"/>
    <property type="match status" value="2"/>
</dbReference>
<evidence type="ECO:0000256" key="2">
    <source>
        <dbReference type="ARBA" id="ARBA00022448"/>
    </source>
</evidence>
<dbReference type="Proteomes" id="UP000470772">
    <property type="component" value="Unassembled WGS sequence"/>
</dbReference>
<feature type="transmembrane region" description="Helical" evidence="7">
    <location>
        <begin position="42"/>
        <end position="61"/>
    </location>
</feature>
<accession>A0A6A9QWS6</accession>
<feature type="domain" description="Major facilitator superfamily (MFS) profile" evidence="8">
    <location>
        <begin position="158"/>
        <end position="373"/>
    </location>
</feature>
<keyword evidence="2" id="KW-0813">Transport</keyword>
<evidence type="ECO:0000256" key="3">
    <source>
        <dbReference type="ARBA" id="ARBA00022475"/>
    </source>
</evidence>
<evidence type="ECO:0000313" key="10">
    <source>
        <dbReference type="Proteomes" id="UP000470772"/>
    </source>
</evidence>
<sequence>MQDVNKLAVIGSARSLGTSIIWPFIGFALLTVYHFSLEFVSLFYLLQGIVSVLAYIVSGFFTDFFGRVKTMIMFSVSASISMFLAFLFPNPLFVALGVLAQSFFNSGYYVANTSIVGDLKKNDISSLIRAFSRLRVGINLGWALGPTLGGYVFSILGFRPLLLLSSLVSIFPIFLLRSLPDVKTKIELSLHVSKEFLQFLLPTFFTFMLMGQLGFSYLTYYVSVVKFTTFQVGILFMINGLLIATLQEIVGRKIRPFDIVYGMLIYAISYFSISLVSNFVEASLDMVFITLAEMIVAPLSQALASSFSDDKSRGRTIGIYGMATSLGRVSGSSISALLMTSFLYRPIELWGAISTFGIISSIIYLLMFYHRKF</sequence>
<dbReference type="GO" id="GO:0022857">
    <property type="term" value="F:transmembrane transporter activity"/>
    <property type="evidence" value="ECO:0007669"/>
    <property type="project" value="InterPro"/>
</dbReference>
<dbReference type="GO" id="GO:0005886">
    <property type="term" value="C:plasma membrane"/>
    <property type="evidence" value="ECO:0007669"/>
    <property type="project" value="UniProtKB-SubCell"/>
</dbReference>
<protein>
    <submittedName>
        <fullName evidence="9">MFS transporter</fullName>
    </submittedName>
</protein>
<dbReference type="Pfam" id="PF07690">
    <property type="entry name" value="MFS_1"/>
    <property type="match status" value="1"/>
</dbReference>
<keyword evidence="6 7" id="KW-0472">Membrane</keyword>